<evidence type="ECO:0000313" key="4">
    <source>
        <dbReference type="Proteomes" id="UP000823674"/>
    </source>
</evidence>
<accession>A0ABQ7LH61</accession>
<evidence type="ECO:0000259" key="2">
    <source>
        <dbReference type="PROSITE" id="PS50181"/>
    </source>
</evidence>
<dbReference type="Pfam" id="PF08268">
    <property type="entry name" value="FBA_3"/>
    <property type="match status" value="2"/>
</dbReference>
<dbReference type="InterPro" id="IPR017451">
    <property type="entry name" value="F-box-assoc_interact_dom"/>
</dbReference>
<comment type="caution">
    <text evidence="3">The sequence shown here is derived from an EMBL/GenBank/DDBJ whole genome shotgun (WGS) entry which is preliminary data.</text>
</comment>
<sequence length="837" mass="96693">MINKIRLRERPREDRSQPSNIPNDLTMEILSRLPVNSIVRFGCVSKRWSSLTRLPNFNNLFMSSRKPRLLLVTFSTGLKQYGILFPQHQNPDGSYPPFYSFQIKNINHPTYARSESVQGLILLPGFKIWNPTVRQFSSLPPPNEHNPNQNCKCYLGYDPLEGKHKVLCIVHSEEVWVLTLGAQESWRIPTKGIPKHYPEAYGPCINGVLYYKAHLFDYDWQEIIMSFDVKSESFSPIKYPKALSRLEFDMLPYEGRVALVNYKNNLSKVDLYILKDADGQEWTHQSFNNMICESTLRSPVVFKGVTDDGELVFAPYLLSESHCILYFDPSRNSTREALFEGVKGEIRRCCGIATRNIYIMDVFPNHIQSVVMRVFRKKVSLRWINKRRRERSSRHDKSQTKHIPLDLTMEILSRLPVKSIVRFGCVSKLWSTLTRHQSFINLFASRSSSGQPRLLVTFSTCYKKYGISFPQHQNPDGSYPPFYSFQIKNTSYMRYVRSKSVEGLILLPGFKIWNPTLRQFSALPHPSEHPSQDCECYLGYDPLEGKHKVLCIVDKEYSEELQVLTLGAQESWRVITKGIPMHFPTGGLGRCFNGILYYEARLLGDGKNIIMSFDVKSESFSPIKYPEGPSHLMLDIIQGRLAMVAFCSFSNIVDLYILKDEDGHEWTHQRFLNIFGKSKLWLEPVYFKGITDDGELVFAPNTFPEPYYIIYFDPKKNSTREALFQGVKGEIRRRLGPYIYYYNRVDFPNHIESLSSFLFVDLTLGDQESWRVITKDILGHCQTEAMGNASGEFCIARVLCDDHCIIVRFDVKSENFNAPIKFPDNLTNFVSHTIIVL</sequence>
<name>A0ABQ7LH61_BRACM</name>
<dbReference type="InterPro" id="IPR001810">
    <property type="entry name" value="F-box_dom"/>
</dbReference>
<dbReference type="Gene3D" id="1.20.1280.50">
    <property type="match status" value="2"/>
</dbReference>
<keyword evidence="4" id="KW-1185">Reference proteome</keyword>
<proteinExistence type="predicted"/>
<dbReference type="Pfam" id="PF00646">
    <property type="entry name" value="F-box"/>
    <property type="match status" value="2"/>
</dbReference>
<dbReference type="EMBL" id="JADBGQ010000008">
    <property type="protein sequence ID" value="KAG5385295.1"/>
    <property type="molecule type" value="Genomic_DNA"/>
</dbReference>
<dbReference type="CDD" id="cd22157">
    <property type="entry name" value="F-box_AtFBW1-like"/>
    <property type="match status" value="2"/>
</dbReference>
<dbReference type="PROSITE" id="PS50181">
    <property type="entry name" value="FBOX"/>
    <property type="match status" value="1"/>
</dbReference>
<dbReference type="SMART" id="SM00256">
    <property type="entry name" value="FBOX"/>
    <property type="match status" value="2"/>
</dbReference>
<feature type="domain" description="F-box" evidence="2">
    <location>
        <begin position="15"/>
        <end position="64"/>
    </location>
</feature>
<gene>
    <name evidence="3" type="primary">A09p049150.1_BraROA</name>
    <name evidence="3" type="ORF">IGI04_036765</name>
</gene>
<dbReference type="NCBIfam" id="TIGR01640">
    <property type="entry name" value="F_box_assoc_1"/>
    <property type="match status" value="2"/>
</dbReference>
<protein>
    <recommendedName>
        <fullName evidence="2">F-box domain-containing protein</fullName>
    </recommendedName>
</protein>
<evidence type="ECO:0000313" key="3">
    <source>
        <dbReference type="EMBL" id="KAG5385295.1"/>
    </source>
</evidence>
<evidence type="ECO:0000256" key="1">
    <source>
        <dbReference type="SAM" id="MobiDB-lite"/>
    </source>
</evidence>
<feature type="region of interest" description="Disordered" evidence="1">
    <location>
        <begin position="1"/>
        <end position="22"/>
    </location>
</feature>
<dbReference type="Proteomes" id="UP000823674">
    <property type="component" value="Chromosome A09"/>
</dbReference>
<organism evidence="3 4">
    <name type="scientific">Brassica rapa subsp. trilocularis</name>
    <dbReference type="NCBI Taxonomy" id="1813537"/>
    <lineage>
        <taxon>Eukaryota</taxon>
        <taxon>Viridiplantae</taxon>
        <taxon>Streptophyta</taxon>
        <taxon>Embryophyta</taxon>
        <taxon>Tracheophyta</taxon>
        <taxon>Spermatophyta</taxon>
        <taxon>Magnoliopsida</taxon>
        <taxon>eudicotyledons</taxon>
        <taxon>Gunneridae</taxon>
        <taxon>Pentapetalae</taxon>
        <taxon>rosids</taxon>
        <taxon>malvids</taxon>
        <taxon>Brassicales</taxon>
        <taxon>Brassicaceae</taxon>
        <taxon>Brassiceae</taxon>
        <taxon>Brassica</taxon>
    </lineage>
</organism>
<feature type="compositionally biased region" description="Basic and acidic residues" evidence="1">
    <location>
        <begin position="1"/>
        <end position="16"/>
    </location>
</feature>
<dbReference type="PANTHER" id="PTHR31111:SF135">
    <property type="entry name" value="F-BOX DOMAIN-CONTAINING PROTEIN"/>
    <property type="match status" value="1"/>
</dbReference>
<reference evidence="3 4" key="1">
    <citation type="submission" date="2021-03" db="EMBL/GenBank/DDBJ databases">
        <authorList>
            <person name="King G.J."/>
            <person name="Bancroft I."/>
            <person name="Baten A."/>
            <person name="Bloomfield J."/>
            <person name="Borpatragohain P."/>
            <person name="He Z."/>
            <person name="Irish N."/>
            <person name="Irwin J."/>
            <person name="Liu K."/>
            <person name="Mauleon R.P."/>
            <person name="Moore J."/>
            <person name="Morris R."/>
            <person name="Ostergaard L."/>
            <person name="Wang B."/>
            <person name="Wells R."/>
        </authorList>
    </citation>
    <scope>NUCLEOTIDE SEQUENCE [LARGE SCALE GENOMIC DNA]</scope>
    <source>
        <strain evidence="3">R-o-18</strain>
        <tissue evidence="3">Leaf</tissue>
    </source>
</reference>
<dbReference type="InterPro" id="IPR013187">
    <property type="entry name" value="F-box-assoc_dom_typ3"/>
</dbReference>
<dbReference type="SUPFAM" id="SSF81383">
    <property type="entry name" value="F-box domain"/>
    <property type="match status" value="2"/>
</dbReference>
<dbReference type="PANTHER" id="PTHR31111">
    <property type="entry name" value="BNAA05G37150D PROTEIN-RELATED"/>
    <property type="match status" value="1"/>
</dbReference>
<dbReference type="InterPro" id="IPR036047">
    <property type="entry name" value="F-box-like_dom_sf"/>
</dbReference>